<evidence type="ECO:0000256" key="6">
    <source>
        <dbReference type="ARBA" id="ARBA00022603"/>
    </source>
</evidence>
<keyword evidence="7" id="KW-0808">Transferase</keyword>
<evidence type="ECO:0000256" key="3">
    <source>
        <dbReference type="ARBA" id="ARBA00011914"/>
    </source>
</evidence>
<comment type="subcellular location">
    <subcellularLocation>
        <location evidence="2">Cytoplasm</location>
    </subcellularLocation>
    <subcellularLocation>
        <location evidence="1">Nucleus</location>
    </subcellularLocation>
</comment>
<dbReference type="OrthoDB" id="413520at2759"/>
<dbReference type="InterPro" id="IPR029063">
    <property type="entry name" value="SAM-dependent_MTases_sf"/>
</dbReference>
<evidence type="ECO:0000256" key="5">
    <source>
        <dbReference type="ARBA" id="ARBA00022490"/>
    </source>
</evidence>
<protein>
    <recommendedName>
        <fullName evidence="4">Calmodulin-lysine N-methyltransferase</fullName>
        <ecNumber evidence="3">2.1.1.60</ecNumber>
    </recommendedName>
</protein>
<comment type="caution">
    <text evidence="9">The sequence shown here is derived from an EMBL/GenBank/DDBJ whole genome shotgun (WGS) entry which is preliminary data.</text>
</comment>
<evidence type="ECO:0000256" key="4">
    <source>
        <dbReference type="ARBA" id="ARBA00020594"/>
    </source>
</evidence>
<dbReference type="PANTHER" id="PTHR13539">
    <property type="entry name" value="CALMODULIN-LYSINE N-METHYLTRANSFERASE"/>
    <property type="match status" value="1"/>
</dbReference>
<dbReference type="EMBL" id="JAACXV010000001">
    <property type="protein sequence ID" value="KAF7288031.1"/>
    <property type="molecule type" value="Genomic_DNA"/>
</dbReference>
<dbReference type="GO" id="GO:0005634">
    <property type="term" value="C:nucleus"/>
    <property type="evidence" value="ECO:0007669"/>
    <property type="project" value="UniProtKB-SubCell"/>
</dbReference>
<organism evidence="9 10">
    <name type="scientific">Rhynchophorus ferrugineus</name>
    <name type="common">Red palm weevil</name>
    <name type="synonym">Curculio ferrugineus</name>
    <dbReference type="NCBI Taxonomy" id="354439"/>
    <lineage>
        <taxon>Eukaryota</taxon>
        <taxon>Metazoa</taxon>
        <taxon>Ecdysozoa</taxon>
        <taxon>Arthropoda</taxon>
        <taxon>Hexapoda</taxon>
        <taxon>Insecta</taxon>
        <taxon>Pterygota</taxon>
        <taxon>Neoptera</taxon>
        <taxon>Endopterygota</taxon>
        <taxon>Coleoptera</taxon>
        <taxon>Polyphaga</taxon>
        <taxon>Cucujiformia</taxon>
        <taxon>Curculionidae</taxon>
        <taxon>Dryophthorinae</taxon>
        <taxon>Rhynchophorus</taxon>
    </lineage>
</organism>
<dbReference type="GO" id="GO:0032259">
    <property type="term" value="P:methylation"/>
    <property type="evidence" value="ECO:0007669"/>
    <property type="project" value="UniProtKB-KW"/>
</dbReference>
<gene>
    <name evidence="9" type="ORF">GWI33_000085</name>
</gene>
<dbReference type="Proteomes" id="UP000625711">
    <property type="component" value="Unassembled WGS sequence"/>
</dbReference>
<dbReference type="InterPro" id="IPR025800">
    <property type="entry name" value="CaM-Lys-N-MeTrfase"/>
</dbReference>
<dbReference type="Pfam" id="PF10294">
    <property type="entry name" value="Methyltransf_16"/>
    <property type="match status" value="1"/>
</dbReference>
<sequence length="317" mass="35645">MDQSKDILDLSQNYRIDLDQVSFVGKTNEKKKAARRRWAILAKALKSPSGSQPSSPTDEVSVRRISSFMLLKTRELPVPPCSDLNEQICKRVWFEYSLSIGQTSFTINVGHRTRTFSAEDLMGFNNTGNVCIWPSEETLSYYACANLGLFLDRNVLELGGGMSCLAGLFIAKYAASTTVLVTDGNRNSVDNVQAILQCNTFSCPTSCSLLKWGEAPRTALQYDVIVSADCLFFDDARHDFVECLHQYLAPGGLALVMAPQRGSTLDHFIIQSETRGLKCKKLIRYDETVWDRRMQLLNQDEYNDNIHYPILVEVTKP</sequence>
<evidence type="ECO:0000256" key="2">
    <source>
        <dbReference type="ARBA" id="ARBA00004496"/>
    </source>
</evidence>
<name>A0A834MMB0_RHYFE</name>
<evidence type="ECO:0000313" key="9">
    <source>
        <dbReference type="EMBL" id="KAF7288031.1"/>
    </source>
</evidence>
<dbReference type="Gene3D" id="3.40.50.150">
    <property type="entry name" value="Vaccinia Virus protein VP39"/>
    <property type="match status" value="1"/>
</dbReference>
<accession>A0A834MMB0</accession>
<keyword evidence="10" id="KW-1185">Reference proteome</keyword>
<dbReference type="EC" id="2.1.1.60" evidence="3"/>
<dbReference type="CDD" id="cd02440">
    <property type="entry name" value="AdoMet_MTases"/>
    <property type="match status" value="1"/>
</dbReference>
<keyword evidence="8" id="KW-0539">Nucleus</keyword>
<dbReference type="PANTHER" id="PTHR13539:SF3">
    <property type="entry name" value="CALMODULIN-LYSINE N-METHYLTRANSFERASE"/>
    <property type="match status" value="1"/>
</dbReference>
<dbReference type="GO" id="GO:0005737">
    <property type="term" value="C:cytoplasm"/>
    <property type="evidence" value="ECO:0007669"/>
    <property type="project" value="UniProtKB-SubCell"/>
</dbReference>
<evidence type="ECO:0000256" key="1">
    <source>
        <dbReference type="ARBA" id="ARBA00004123"/>
    </source>
</evidence>
<keyword evidence="6" id="KW-0489">Methyltransferase</keyword>
<evidence type="ECO:0000256" key="7">
    <source>
        <dbReference type="ARBA" id="ARBA00022679"/>
    </source>
</evidence>
<proteinExistence type="predicted"/>
<dbReference type="AlphaFoldDB" id="A0A834MMB0"/>
<dbReference type="GO" id="GO:0018025">
    <property type="term" value="F:calmodulin-lysine N-methyltransferase activity"/>
    <property type="evidence" value="ECO:0007669"/>
    <property type="project" value="UniProtKB-EC"/>
</dbReference>
<keyword evidence="5" id="KW-0963">Cytoplasm</keyword>
<evidence type="ECO:0000256" key="8">
    <source>
        <dbReference type="ARBA" id="ARBA00023242"/>
    </source>
</evidence>
<evidence type="ECO:0000313" key="10">
    <source>
        <dbReference type="Proteomes" id="UP000625711"/>
    </source>
</evidence>
<dbReference type="InterPro" id="IPR019410">
    <property type="entry name" value="Methyltransf_16"/>
</dbReference>
<reference evidence="9" key="1">
    <citation type="submission" date="2020-08" db="EMBL/GenBank/DDBJ databases">
        <title>Genome sequencing and assembly of the red palm weevil Rhynchophorus ferrugineus.</title>
        <authorList>
            <person name="Dias G.B."/>
            <person name="Bergman C.M."/>
            <person name="Manee M."/>
        </authorList>
    </citation>
    <scope>NUCLEOTIDE SEQUENCE</scope>
    <source>
        <strain evidence="9">AA-2017</strain>
        <tissue evidence="9">Whole larva</tissue>
    </source>
</reference>
<dbReference type="SUPFAM" id="SSF53335">
    <property type="entry name" value="S-adenosyl-L-methionine-dependent methyltransferases"/>
    <property type="match status" value="1"/>
</dbReference>